<feature type="transmembrane region" description="Helical" evidence="1">
    <location>
        <begin position="27"/>
        <end position="49"/>
    </location>
</feature>
<keyword evidence="3" id="KW-1185">Reference proteome</keyword>
<evidence type="ECO:0000256" key="1">
    <source>
        <dbReference type="SAM" id="Phobius"/>
    </source>
</evidence>
<evidence type="ECO:0000313" key="2">
    <source>
        <dbReference type="EMBL" id="KAK1297710.1"/>
    </source>
</evidence>
<dbReference type="Proteomes" id="UP001180020">
    <property type="component" value="Unassembled WGS sequence"/>
</dbReference>
<protein>
    <submittedName>
        <fullName evidence="2">Uncharacterized protein</fullName>
    </submittedName>
</protein>
<keyword evidence="1" id="KW-0472">Membrane</keyword>
<dbReference type="EMBL" id="JAUJYO010000015">
    <property type="protein sequence ID" value="KAK1297710.1"/>
    <property type="molecule type" value="Genomic_DNA"/>
</dbReference>
<name>A0AAV9D992_ACOCL</name>
<keyword evidence="1" id="KW-1133">Transmembrane helix</keyword>
<evidence type="ECO:0000313" key="3">
    <source>
        <dbReference type="Proteomes" id="UP001180020"/>
    </source>
</evidence>
<proteinExistence type="predicted"/>
<reference evidence="2" key="1">
    <citation type="journal article" date="2023" name="Nat. Commun.">
        <title>Diploid and tetraploid genomes of Acorus and the evolution of monocots.</title>
        <authorList>
            <person name="Ma L."/>
            <person name="Liu K.W."/>
            <person name="Li Z."/>
            <person name="Hsiao Y.Y."/>
            <person name="Qi Y."/>
            <person name="Fu T."/>
            <person name="Tang G.D."/>
            <person name="Zhang D."/>
            <person name="Sun W.H."/>
            <person name="Liu D.K."/>
            <person name="Li Y."/>
            <person name="Chen G.Z."/>
            <person name="Liu X.D."/>
            <person name="Liao X.Y."/>
            <person name="Jiang Y.T."/>
            <person name="Yu X."/>
            <person name="Hao Y."/>
            <person name="Huang J."/>
            <person name="Zhao X.W."/>
            <person name="Ke S."/>
            <person name="Chen Y.Y."/>
            <person name="Wu W.L."/>
            <person name="Hsu J.L."/>
            <person name="Lin Y.F."/>
            <person name="Huang M.D."/>
            <person name="Li C.Y."/>
            <person name="Huang L."/>
            <person name="Wang Z.W."/>
            <person name="Zhao X."/>
            <person name="Zhong W.Y."/>
            <person name="Peng D.H."/>
            <person name="Ahmad S."/>
            <person name="Lan S."/>
            <person name="Zhang J.S."/>
            <person name="Tsai W.C."/>
            <person name="Van de Peer Y."/>
            <person name="Liu Z.J."/>
        </authorList>
    </citation>
    <scope>NUCLEOTIDE SEQUENCE</scope>
    <source>
        <strain evidence="2">CP</strain>
    </source>
</reference>
<accession>A0AAV9D992</accession>
<sequence length="53" mass="6124">MHPEGPAHYVHLGHTPKIRHTYGHGCLLYLWLHIPCGSFFTSLLLMYSVDRGY</sequence>
<dbReference type="AlphaFoldDB" id="A0AAV9D992"/>
<keyword evidence="1" id="KW-0812">Transmembrane</keyword>
<gene>
    <name evidence="2" type="ORF">QJS10_CPB15g00768</name>
</gene>
<organism evidence="2 3">
    <name type="scientific">Acorus calamus</name>
    <name type="common">Sweet flag</name>
    <dbReference type="NCBI Taxonomy" id="4465"/>
    <lineage>
        <taxon>Eukaryota</taxon>
        <taxon>Viridiplantae</taxon>
        <taxon>Streptophyta</taxon>
        <taxon>Embryophyta</taxon>
        <taxon>Tracheophyta</taxon>
        <taxon>Spermatophyta</taxon>
        <taxon>Magnoliopsida</taxon>
        <taxon>Liliopsida</taxon>
        <taxon>Acoraceae</taxon>
        <taxon>Acorus</taxon>
    </lineage>
</organism>
<reference evidence="2" key="2">
    <citation type="submission" date="2023-06" db="EMBL/GenBank/DDBJ databases">
        <authorList>
            <person name="Ma L."/>
            <person name="Liu K.-W."/>
            <person name="Li Z."/>
            <person name="Hsiao Y.-Y."/>
            <person name="Qi Y."/>
            <person name="Fu T."/>
            <person name="Tang G."/>
            <person name="Zhang D."/>
            <person name="Sun W.-H."/>
            <person name="Liu D.-K."/>
            <person name="Li Y."/>
            <person name="Chen G.-Z."/>
            <person name="Liu X.-D."/>
            <person name="Liao X.-Y."/>
            <person name="Jiang Y.-T."/>
            <person name="Yu X."/>
            <person name="Hao Y."/>
            <person name="Huang J."/>
            <person name="Zhao X.-W."/>
            <person name="Ke S."/>
            <person name="Chen Y.-Y."/>
            <person name="Wu W.-L."/>
            <person name="Hsu J.-L."/>
            <person name="Lin Y.-F."/>
            <person name="Huang M.-D."/>
            <person name="Li C.-Y."/>
            <person name="Huang L."/>
            <person name="Wang Z.-W."/>
            <person name="Zhao X."/>
            <person name="Zhong W.-Y."/>
            <person name="Peng D.-H."/>
            <person name="Ahmad S."/>
            <person name="Lan S."/>
            <person name="Zhang J.-S."/>
            <person name="Tsai W.-C."/>
            <person name="Van De Peer Y."/>
            <person name="Liu Z.-J."/>
        </authorList>
    </citation>
    <scope>NUCLEOTIDE SEQUENCE</scope>
    <source>
        <strain evidence="2">CP</strain>
        <tissue evidence="2">Leaves</tissue>
    </source>
</reference>
<comment type="caution">
    <text evidence="2">The sequence shown here is derived from an EMBL/GenBank/DDBJ whole genome shotgun (WGS) entry which is preliminary data.</text>
</comment>